<evidence type="ECO:0000313" key="2">
    <source>
        <dbReference type="Proteomes" id="UP000069850"/>
    </source>
</evidence>
<dbReference type="GeneID" id="27137450"/>
<accession>A0A0X3BL70</accession>
<dbReference type="KEGG" id="mema:MMAB1_1615"/>
<dbReference type="EMBL" id="LT158599">
    <property type="protein sequence ID" value="CVK32828.1"/>
    <property type="molecule type" value="Genomic_DNA"/>
</dbReference>
<dbReference type="OrthoDB" id="104513at2157"/>
<dbReference type="AlphaFoldDB" id="A0A0X3BL70"/>
<dbReference type="RefSeq" id="WP_062263443.1">
    <property type="nucleotide sequence ID" value="NZ_BSDU01000002.1"/>
</dbReference>
<gene>
    <name evidence="1" type="ORF">MMAB1_1615</name>
</gene>
<name>A0A0X3BL70_9EURY</name>
<dbReference type="Proteomes" id="UP000069850">
    <property type="component" value="Chromosome 1"/>
</dbReference>
<organism evidence="1 2">
    <name type="scientific">Methanoculleus bourgensis</name>
    <dbReference type="NCBI Taxonomy" id="83986"/>
    <lineage>
        <taxon>Archaea</taxon>
        <taxon>Methanobacteriati</taxon>
        <taxon>Methanobacteriota</taxon>
        <taxon>Stenosarchaea group</taxon>
        <taxon>Methanomicrobia</taxon>
        <taxon>Methanomicrobiales</taxon>
        <taxon>Methanomicrobiaceae</taxon>
        <taxon>Methanoculleus</taxon>
    </lineage>
</organism>
<proteinExistence type="predicted"/>
<sequence length="61" mass="6966">MKIIEFEAPVEFVANINENKDCLMSQDKSHENPDVLWFNIDVPKGHGVQAGDRVRITVEKI</sequence>
<protein>
    <submittedName>
        <fullName evidence="1">Uncharacterized protein</fullName>
    </submittedName>
</protein>
<reference evidence="1 2" key="1">
    <citation type="submission" date="2016-01" db="EMBL/GenBank/DDBJ databases">
        <authorList>
            <person name="Manzoor S."/>
        </authorList>
    </citation>
    <scope>NUCLEOTIDE SEQUENCE [LARGE SCALE GENOMIC DNA]</scope>
    <source>
        <strain evidence="1">Methanoculleus sp MAB1</strain>
    </source>
</reference>
<evidence type="ECO:0000313" key="1">
    <source>
        <dbReference type="EMBL" id="CVK32828.1"/>
    </source>
</evidence>